<dbReference type="GO" id="GO:0004674">
    <property type="term" value="F:protein serine/threonine kinase activity"/>
    <property type="evidence" value="ECO:0007669"/>
    <property type="project" value="UniProtKB-KW"/>
</dbReference>
<evidence type="ECO:0000313" key="7">
    <source>
        <dbReference type="Proteomes" id="UP001187192"/>
    </source>
</evidence>
<dbReference type="Proteomes" id="UP001187192">
    <property type="component" value="Unassembled WGS sequence"/>
</dbReference>
<keyword evidence="7" id="KW-1185">Reference proteome</keyword>
<evidence type="ECO:0008006" key="8">
    <source>
        <dbReference type="Google" id="ProtNLM"/>
    </source>
</evidence>
<dbReference type="EMBL" id="BTGU01000120">
    <property type="protein sequence ID" value="GMN61952.1"/>
    <property type="molecule type" value="Genomic_DNA"/>
</dbReference>
<dbReference type="PANTHER" id="PTHR27002">
    <property type="entry name" value="RECEPTOR-LIKE SERINE/THREONINE-PROTEIN KINASE SD1-8"/>
    <property type="match status" value="1"/>
</dbReference>
<proteinExistence type="predicted"/>
<protein>
    <recommendedName>
        <fullName evidence="8">S-locus receptor kinase C-terminal domain-containing protein</fullName>
    </recommendedName>
</protein>
<evidence type="ECO:0000256" key="3">
    <source>
        <dbReference type="ARBA" id="ARBA00022741"/>
    </source>
</evidence>
<dbReference type="PANTHER" id="PTHR27002:SF150">
    <property type="entry name" value="RECEPTOR-LIKE SERINE_THREONINE-PROTEIN KINASE SD1-8"/>
    <property type="match status" value="1"/>
</dbReference>
<dbReference type="Gramene" id="FCD_00033636-RA">
    <property type="protein sequence ID" value="FCD_00033636-RA:cds"/>
    <property type="gene ID" value="FCD_00033636"/>
</dbReference>
<evidence type="ECO:0000256" key="2">
    <source>
        <dbReference type="ARBA" id="ARBA00022679"/>
    </source>
</evidence>
<dbReference type="GO" id="GO:0005524">
    <property type="term" value="F:ATP binding"/>
    <property type="evidence" value="ECO:0007669"/>
    <property type="project" value="UniProtKB-KW"/>
</dbReference>
<keyword evidence="1" id="KW-0723">Serine/threonine-protein kinase</keyword>
<accession>A0AA88DU47</accession>
<organism evidence="6 7">
    <name type="scientific">Ficus carica</name>
    <name type="common">Common fig</name>
    <dbReference type="NCBI Taxonomy" id="3494"/>
    <lineage>
        <taxon>Eukaryota</taxon>
        <taxon>Viridiplantae</taxon>
        <taxon>Streptophyta</taxon>
        <taxon>Embryophyta</taxon>
        <taxon>Tracheophyta</taxon>
        <taxon>Spermatophyta</taxon>
        <taxon>Magnoliopsida</taxon>
        <taxon>eudicotyledons</taxon>
        <taxon>Gunneridae</taxon>
        <taxon>Pentapetalae</taxon>
        <taxon>rosids</taxon>
        <taxon>fabids</taxon>
        <taxon>Rosales</taxon>
        <taxon>Moraceae</taxon>
        <taxon>Ficeae</taxon>
        <taxon>Ficus</taxon>
    </lineage>
</organism>
<evidence type="ECO:0000256" key="1">
    <source>
        <dbReference type="ARBA" id="ARBA00022527"/>
    </source>
</evidence>
<keyword evidence="2" id="KW-0808">Transferase</keyword>
<evidence type="ECO:0000256" key="5">
    <source>
        <dbReference type="ARBA" id="ARBA00022840"/>
    </source>
</evidence>
<keyword evidence="5" id="KW-0067">ATP-binding</keyword>
<gene>
    <name evidence="6" type="ORF">TIFTF001_031054</name>
</gene>
<evidence type="ECO:0000313" key="6">
    <source>
        <dbReference type="EMBL" id="GMN61952.1"/>
    </source>
</evidence>
<evidence type="ECO:0000256" key="4">
    <source>
        <dbReference type="ARBA" id="ARBA00022777"/>
    </source>
</evidence>
<comment type="caution">
    <text evidence="6">The sequence shown here is derived from an EMBL/GenBank/DDBJ whole genome shotgun (WGS) entry which is preliminary data.</text>
</comment>
<name>A0AA88DU47_FICCA</name>
<sequence>MAIELLDSCLRDLDHNLQEVLRCIHVGLICVQQRAVDRPSMSSVVLMLSSDGHVCLILIDLAISWRQNHRSNIPSHPLSSLIALSETETR</sequence>
<reference evidence="6" key="1">
    <citation type="submission" date="2023-07" db="EMBL/GenBank/DDBJ databases">
        <title>draft genome sequence of fig (Ficus carica).</title>
        <authorList>
            <person name="Takahashi T."/>
            <person name="Nishimura K."/>
        </authorList>
    </citation>
    <scope>NUCLEOTIDE SEQUENCE</scope>
</reference>
<dbReference type="Gramene" id="FCD_00030426-RA">
    <property type="protein sequence ID" value="FCD_00030426-RA:cds"/>
    <property type="gene ID" value="FCD_00030426"/>
</dbReference>
<dbReference type="AlphaFoldDB" id="A0AA88DU47"/>
<keyword evidence="3" id="KW-0547">Nucleotide-binding</keyword>
<dbReference type="GO" id="GO:0005886">
    <property type="term" value="C:plasma membrane"/>
    <property type="evidence" value="ECO:0007669"/>
    <property type="project" value="TreeGrafter"/>
</dbReference>
<keyword evidence="4" id="KW-0418">Kinase</keyword>